<comment type="subcellular location">
    <subcellularLocation>
        <location evidence="1">Membrane</location>
        <topology evidence="1">Multi-pass membrane protein</topology>
    </subcellularLocation>
</comment>
<evidence type="ECO:0000313" key="7">
    <source>
        <dbReference type="Proteomes" id="UP000515158"/>
    </source>
</evidence>
<name>A0A6P9AFM1_THRPL</name>
<feature type="transmembrane region" description="Helical" evidence="6">
    <location>
        <begin position="269"/>
        <end position="291"/>
    </location>
</feature>
<dbReference type="KEGG" id="tpal:117653109"/>
<dbReference type="RefSeq" id="XP_034254396.1">
    <property type="nucleotide sequence ID" value="XM_034398505.1"/>
</dbReference>
<reference evidence="8" key="1">
    <citation type="submission" date="2025-08" db="UniProtKB">
        <authorList>
            <consortium name="RefSeq"/>
        </authorList>
    </citation>
    <scope>IDENTIFICATION</scope>
    <source>
        <tissue evidence="8">Total insect</tissue>
    </source>
</reference>
<feature type="transmembrane region" description="Helical" evidence="6">
    <location>
        <begin position="510"/>
        <end position="530"/>
    </location>
</feature>
<evidence type="ECO:0000256" key="3">
    <source>
        <dbReference type="ARBA" id="ARBA00022692"/>
    </source>
</evidence>
<feature type="transmembrane region" description="Helical" evidence="6">
    <location>
        <begin position="575"/>
        <end position="601"/>
    </location>
</feature>
<dbReference type="OrthoDB" id="1641903at2759"/>
<dbReference type="InParanoid" id="A0A6P9AFM1"/>
<dbReference type="Pfam" id="PF00860">
    <property type="entry name" value="Xan_ur_permease"/>
    <property type="match status" value="1"/>
</dbReference>
<dbReference type="PANTHER" id="PTHR11119">
    <property type="entry name" value="XANTHINE-URACIL / VITAMIN C PERMEASE FAMILY MEMBER"/>
    <property type="match status" value="1"/>
</dbReference>
<feature type="transmembrane region" description="Helical" evidence="6">
    <location>
        <begin position="297"/>
        <end position="323"/>
    </location>
</feature>
<organism evidence="8">
    <name type="scientific">Thrips palmi</name>
    <name type="common">Melon thrips</name>
    <dbReference type="NCBI Taxonomy" id="161013"/>
    <lineage>
        <taxon>Eukaryota</taxon>
        <taxon>Metazoa</taxon>
        <taxon>Ecdysozoa</taxon>
        <taxon>Arthropoda</taxon>
        <taxon>Hexapoda</taxon>
        <taxon>Insecta</taxon>
        <taxon>Pterygota</taxon>
        <taxon>Neoptera</taxon>
        <taxon>Paraneoptera</taxon>
        <taxon>Thysanoptera</taxon>
        <taxon>Terebrantia</taxon>
        <taxon>Thripoidea</taxon>
        <taxon>Thripidae</taxon>
        <taxon>Thrips</taxon>
    </lineage>
</organism>
<feature type="transmembrane region" description="Helical" evidence="6">
    <location>
        <begin position="113"/>
        <end position="138"/>
    </location>
</feature>
<gene>
    <name evidence="8" type="primary">LOC117653109</name>
</gene>
<evidence type="ECO:0000256" key="4">
    <source>
        <dbReference type="ARBA" id="ARBA00022989"/>
    </source>
</evidence>
<evidence type="ECO:0000256" key="2">
    <source>
        <dbReference type="ARBA" id="ARBA00008821"/>
    </source>
</evidence>
<dbReference type="Proteomes" id="UP000515158">
    <property type="component" value="Unplaced"/>
</dbReference>
<dbReference type="AlphaFoldDB" id="A0A6P9AFM1"/>
<evidence type="ECO:0000256" key="1">
    <source>
        <dbReference type="ARBA" id="ARBA00004141"/>
    </source>
</evidence>
<protein>
    <submittedName>
        <fullName evidence="8">Solute carrier family 23 member 2</fullName>
    </submittedName>
</protein>
<keyword evidence="4 6" id="KW-1133">Transmembrane helix</keyword>
<feature type="transmembrane region" description="Helical" evidence="6">
    <location>
        <begin position="158"/>
        <end position="180"/>
    </location>
</feature>
<dbReference type="GO" id="GO:0022857">
    <property type="term" value="F:transmembrane transporter activity"/>
    <property type="evidence" value="ECO:0007669"/>
    <property type="project" value="InterPro"/>
</dbReference>
<accession>A0A6P9AFM1</accession>
<sequence>MRTTTVPTAVAMDSDSPALLPAVGLTVAMASPLREKTKVPEEADDGTPSGFVLLALDADTKCAAEEGLEVRVEVCVDGARTASAASATTCASSAAAVAKPHQLLYGLHDQPPAVMLLLLAVQLCFLALLHCVLLLNILSPALCLHSEDPARAELLCRLLLVSAVATILNNTSFGVGLGVVQSPCVASVGAALLVAALGHDQGDRDEDADDATLCPSLADQFAMGHENMKPLWQPRARRVQATLLIASAFSAVLSVAGLPRLVARFHTPLTGAVATFLSALPLVGYCVNAAAGNWTGALSGALGVLLCGLALRWLAVPVAVCSVRRGGLRARMLPAVSMLAVLVPLLVGWATCAVLTATGLLAPDNRLVTSDWREDRVHAREVFAIPWPAPWGWPSLSGVPWVVVASSVAAALVANTTSSLTTFYAAGASGGEVPGGRALERGTLVTSLVAFMGALWAAPALVGGGQETPGVVPLTQAGPVTAARLAGVLLLIVSFLPVLAAGLASAPQPLLAGVGLAVLGAGSGQGLKYLRGVDLKSPRTCVVLGVSVLTGLTVAGRLGLPALSANARLEGVDAVAAGVVAAGPLAGAALSLVLEAVLAVLPLRLPRGFGRGLGIPTT</sequence>
<comment type="similarity">
    <text evidence="2">Belongs to the nucleobase:cation symporter-2 (NCS2) (TC 2.A.40) family.</text>
</comment>
<dbReference type="InterPro" id="IPR006043">
    <property type="entry name" value="NCS2"/>
</dbReference>
<evidence type="ECO:0000313" key="8">
    <source>
        <dbReference type="RefSeq" id="XP_034254396.1"/>
    </source>
</evidence>
<keyword evidence="7" id="KW-1185">Reference proteome</keyword>
<dbReference type="GeneID" id="117653109"/>
<keyword evidence="3 6" id="KW-0812">Transmembrane</keyword>
<evidence type="ECO:0000256" key="5">
    <source>
        <dbReference type="ARBA" id="ARBA00023136"/>
    </source>
</evidence>
<dbReference type="GO" id="GO:0016020">
    <property type="term" value="C:membrane"/>
    <property type="evidence" value="ECO:0007669"/>
    <property type="project" value="UniProtKB-SubCell"/>
</dbReference>
<feature type="transmembrane region" description="Helical" evidence="6">
    <location>
        <begin position="335"/>
        <end position="362"/>
    </location>
</feature>
<dbReference type="FunCoup" id="A0A6P9AFM1">
    <property type="interactions" value="117"/>
</dbReference>
<feature type="transmembrane region" description="Helical" evidence="6">
    <location>
        <begin position="485"/>
        <end position="504"/>
    </location>
</feature>
<keyword evidence="5 6" id="KW-0472">Membrane</keyword>
<evidence type="ECO:0000256" key="6">
    <source>
        <dbReference type="SAM" id="Phobius"/>
    </source>
</evidence>
<feature type="transmembrane region" description="Helical" evidence="6">
    <location>
        <begin position="444"/>
        <end position="464"/>
    </location>
</feature>
<feature type="transmembrane region" description="Helical" evidence="6">
    <location>
        <begin position="542"/>
        <end position="563"/>
    </location>
</feature>
<feature type="transmembrane region" description="Helical" evidence="6">
    <location>
        <begin position="241"/>
        <end position="262"/>
    </location>
</feature>
<proteinExistence type="inferred from homology"/>